<dbReference type="SUPFAM" id="SSF82153">
    <property type="entry name" value="FAS1 domain"/>
    <property type="match status" value="1"/>
</dbReference>
<dbReference type="Proteomes" id="UP001454036">
    <property type="component" value="Unassembled WGS sequence"/>
</dbReference>
<reference evidence="1 2" key="1">
    <citation type="submission" date="2024-01" db="EMBL/GenBank/DDBJ databases">
        <title>The complete chloroplast genome sequence of Lithospermum erythrorhizon: insights into the phylogenetic relationship among Boraginaceae species and the maternal lineages of purple gromwells.</title>
        <authorList>
            <person name="Okada T."/>
            <person name="Watanabe K."/>
        </authorList>
    </citation>
    <scope>NUCLEOTIDE SEQUENCE [LARGE SCALE GENOMIC DNA]</scope>
</reference>
<protein>
    <recommendedName>
        <fullName evidence="3">FAS1 domain-containing protein</fullName>
    </recommendedName>
</protein>
<dbReference type="PANTHER" id="PTHR33985:SF29">
    <property type="entry name" value="FAS1 DOMAIN-CONTAINING PROTEIN"/>
    <property type="match status" value="1"/>
</dbReference>
<dbReference type="InterPro" id="IPR036378">
    <property type="entry name" value="FAS1_dom_sf"/>
</dbReference>
<comment type="caution">
    <text evidence="1">The sequence shown here is derived from an EMBL/GenBank/DDBJ whole genome shotgun (WGS) entry which is preliminary data.</text>
</comment>
<dbReference type="EMBL" id="BAABME010007332">
    <property type="protein sequence ID" value="GAA0170640.1"/>
    <property type="molecule type" value="Genomic_DNA"/>
</dbReference>
<evidence type="ECO:0000313" key="1">
    <source>
        <dbReference type="EMBL" id="GAA0170640.1"/>
    </source>
</evidence>
<dbReference type="Gene3D" id="2.30.180.10">
    <property type="entry name" value="FAS1 domain"/>
    <property type="match status" value="1"/>
</dbReference>
<dbReference type="AlphaFoldDB" id="A0AAV3R443"/>
<evidence type="ECO:0000313" key="2">
    <source>
        <dbReference type="Proteomes" id="UP001454036"/>
    </source>
</evidence>
<dbReference type="PANTHER" id="PTHR33985">
    <property type="entry name" value="OS02G0491300 PROTEIN-RELATED"/>
    <property type="match status" value="1"/>
</dbReference>
<proteinExistence type="predicted"/>
<name>A0AAV3R443_LITER</name>
<evidence type="ECO:0008006" key="3">
    <source>
        <dbReference type="Google" id="ProtNLM"/>
    </source>
</evidence>
<dbReference type="InterPro" id="IPR052806">
    <property type="entry name" value="Fasciclin-like_AGP"/>
</dbReference>
<gene>
    <name evidence="1" type="ORF">LIER_24862</name>
</gene>
<accession>A0AAV3R443</accession>
<sequence>MARRCSDISAFSTLFDAASRLKSRGYSIMASFLELQLMGYLKSSPWPLKLTMFAPDDEVLLRFSGDILGYSGLFMRHLLPCKLTYADIVGVKNGTFIKKNFEGLGTMIEENDGDFFVNGVRITFPDLYVSDSLVIHGIGDAISQQIEEEEVEVEDKHVAFPVPPDANVRY</sequence>
<keyword evidence="2" id="KW-1185">Reference proteome</keyword>
<organism evidence="1 2">
    <name type="scientific">Lithospermum erythrorhizon</name>
    <name type="common">Purple gromwell</name>
    <name type="synonym">Lithospermum officinale var. erythrorhizon</name>
    <dbReference type="NCBI Taxonomy" id="34254"/>
    <lineage>
        <taxon>Eukaryota</taxon>
        <taxon>Viridiplantae</taxon>
        <taxon>Streptophyta</taxon>
        <taxon>Embryophyta</taxon>
        <taxon>Tracheophyta</taxon>
        <taxon>Spermatophyta</taxon>
        <taxon>Magnoliopsida</taxon>
        <taxon>eudicotyledons</taxon>
        <taxon>Gunneridae</taxon>
        <taxon>Pentapetalae</taxon>
        <taxon>asterids</taxon>
        <taxon>lamiids</taxon>
        <taxon>Boraginales</taxon>
        <taxon>Boraginaceae</taxon>
        <taxon>Boraginoideae</taxon>
        <taxon>Lithospermeae</taxon>
        <taxon>Lithospermum</taxon>
    </lineage>
</organism>